<dbReference type="PANTHER" id="PTHR48043:SF145">
    <property type="entry name" value="FI06409P-RELATED"/>
    <property type="match status" value="1"/>
</dbReference>
<keyword evidence="2 4" id="KW-0808">Transferase</keyword>
<name>A0A099D7D6_9ACTN</name>
<dbReference type="Gene3D" id="3.40.50.2000">
    <property type="entry name" value="Glycogen Phosphorylase B"/>
    <property type="match status" value="2"/>
</dbReference>
<dbReference type="Proteomes" id="UP000215043">
    <property type="component" value="Chromosome"/>
</dbReference>
<reference evidence="5 6" key="1">
    <citation type="journal article" date="2014" name="PLoS ONE">
        <title>Identification and Characterization of a New Erythromycin Biosynthetic Gene Cluster in Actinopolyspora erythraea YIM90600, a Novel Erythronolide-Producing Halophilic Actinomycete Isolated from Salt Field.</title>
        <authorList>
            <person name="Chen D."/>
            <person name="Feng J."/>
            <person name="Huang L."/>
            <person name="Zhang Q."/>
            <person name="Wu J."/>
            <person name="Zhu X."/>
            <person name="Duan Y."/>
            <person name="Xu Z."/>
        </authorList>
    </citation>
    <scope>NUCLEOTIDE SEQUENCE [LARGE SCALE GENOMIC DNA]</scope>
    <source>
        <strain evidence="5 6">YIM90600</strain>
    </source>
</reference>
<feature type="domain" description="Erythromycin biosynthesis protein CIII-like C-terminal" evidence="3">
    <location>
        <begin position="280"/>
        <end position="398"/>
    </location>
</feature>
<dbReference type="KEGG" id="aey:CDG81_08370"/>
<organism evidence="4 7">
    <name type="scientific">Actinopolyspora erythraea</name>
    <dbReference type="NCBI Taxonomy" id="414996"/>
    <lineage>
        <taxon>Bacteria</taxon>
        <taxon>Bacillati</taxon>
        <taxon>Actinomycetota</taxon>
        <taxon>Actinomycetes</taxon>
        <taxon>Actinopolysporales</taxon>
        <taxon>Actinopolysporaceae</taxon>
        <taxon>Actinopolyspora</taxon>
    </lineage>
</organism>
<dbReference type="FunFam" id="3.40.50.2000:FF:000072">
    <property type="entry name" value="Glycosyl transferase"/>
    <property type="match status" value="1"/>
</dbReference>
<evidence type="ECO:0000259" key="3">
    <source>
        <dbReference type="Pfam" id="PF06722"/>
    </source>
</evidence>
<dbReference type="InterPro" id="IPR010610">
    <property type="entry name" value="EryCIII-like_C"/>
</dbReference>
<gene>
    <name evidence="4" type="ORF">CDG81_08370</name>
    <name evidence="5" type="ORF">IL38_08320</name>
</gene>
<protein>
    <submittedName>
        <fullName evidence="4">Glycosyltransferase</fullName>
    </submittedName>
</protein>
<dbReference type="Pfam" id="PF06722">
    <property type="entry name" value="EryCIII-like_C"/>
    <property type="match status" value="1"/>
</dbReference>
<dbReference type="GO" id="GO:0008194">
    <property type="term" value="F:UDP-glycosyltransferase activity"/>
    <property type="evidence" value="ECO:0007669"/>
    <property type="project" value="InterPro"/>
</dbReference>
<dbReference type="AlphaFoldDB" id="A0A099D7D6"/>
<evidence type="ECO:0000313" key="6">
    <source>
        <dbReference type="Proteomes" id="UP000029737"/>
    </source>
</evidence>
<sequence>MRIAFSSQPVYSHLVPALLPLAGLTAEAGNEVGVLTSPDLAGEVRAFGLDPLELPNATGPRDVLQRPELAERLGVDISAMAELGSRTVRPSPDHFARVFAGPLAGDTAEESIEALRSFGPDLLVREVADYPGYYAAEHLGVPQAVLDTGPLAPHDHEDVLARINEQRDRLGLAAVSDPLHPLRGGRLGMVPESFYPEHLRLDSAVHHRPPRAAEQRLDPAIAGLPGDRPLVLATLGSNAAALHGRGTRTLLDTIVEVLGDLRVTGVVALGRGIEPDEWRGARPDNVHLTSFVQQQLLLPACDAFITHGGFSGVREAMSSGVPMVVVPMFAEQPTNADRVEQLGVGKRIDVEDVSHDSLRTTVGTVLADSAHRHRARAVEREFLALPPFHEMVAELERLGGR</sequence>
<dbReference type="RefSeq" id="WP_043571913.1">
    <property type="nucleotide sequence ID" value="NZ_CP022752.1"/>
</dbReference>
<dbReference type="EMBL" id="CP022752">
    <property type="protein sequence ID" value="ASU78299.1"/>
    <property type="molecule type" value="Genomic_DNA"/>
</dbReference>
<dbReference type="SUPFAM" id="SSF53756">
    <property type="entry name" value="UDP-Glycosyltransferase/glycogen phosphorylase"/>
    <property type="match status" value="1"/>
</dbReference>
<dbReference type="Proteomes" id="UP000029737">
    <property type="component" value="Unassembled WGS sequence"/>
</dbReference>
<proteinExistence type="predicted"/>
<dbReference type="OrthoDB" id="5488434at2"/>
<evidence type="ECO:0000256" key="2">
    <source>
        <dbReference type="ARBA" id="ARBA00022679"/>
    </source>
</evidence>
<evidence type="ECO:0000313" key="5">
    <source>
        <dbReference type="EMBL" id="KGI82008.1"/>
    </source>
</evidence>
<keyword evidence="6" id="KW-1185">Reference proteome</keyword>
<dbReference type="InterPro" id="IPR002213">
    <property type="entry name" value="UDP_glucos_trans"/>
</dbReference>
<keyword evidence="1" id="KW-0328">Glycosyltransferase</keyword>
<dbReference type="InterPro" id="IPR035595">
    <property type="entry name" value="UDP_glycos_trans_CS"/>
</dbReference>
<dbReference type="EMBL" id="JPMV01000014">
    <property type="protein sequence ID" value="KGI82008.1"/>
    <property type="molecule type" value="Genomic_DNA"/>
</dbReference>
<dbReference type="PROSITE" id="PS00375">
    <property type="entry name" value="UDPGT"/>
    <property type="match status" value="1"/>
</dbReference>
<dbReference type="eggNOG" id="COG1819">
    <property type="taxonomic scope" value="Bacteria"/>
</dbReference>
<reference evidence="4 7" key="2">
    <citation type="submission" date="2017-08" db="EMBL/GenBank/DDBJ databases">
        <title>The complete genome sequence of moderately halophilic actinomycete Actinopolyspora erythraea YIM 90600, the producer of novel erythromycin, novel actinopolysporins A-C and tubercidin.</title>
        <authorList>
            <person name="Yin M."/>
            <person name="Tang S."/>
        </authorList>
    </citation>
    <scope>NUCLEOTIDE SEQUENCE [LARGE SCALE GENOMIC DNA]</scope>
    <source>
        <strain evidence="4 7">YIM 90600</strain>
    </source>
</reference>
<dbReference type="PANTHER" id="PTHR48043">
    <property type="entry name" value="EG:EG0003.4 PROTEIN-RELATED"/>
    <property type="match status" value="1"/>
</dbReference>
<evidence type="ECO:0000256" key="1">
    <source>
        <dbReference type="ARBA" id="ARBA00022676"/>
    </source>
</evidence>
<evidence type="ECO:0000313" key="7">
    <source>
        <dbReference type="Proteomes" id="UP000215043"/>
    </source>
</evidence>
<evidence type="ECO:0000313" key="4">
    <source>
        <dbReference type="EMBL" id="ASU78299.1"/>
    </source>
</evidence>
<dbReference type="CDD" id="cd03784">
    <property type="entry name" value="GT1_Gtf-like"/>
    <property type="match status" value="1"/>
</dbReference>
<dbReference type="HOGENOM" id="CLU_000537_7_0_11"/>
<dbReference type="GO" id="GO:0016758">
    <property type="term" value="F:hexosyltransferase activity"/>
    <property type="evidence" value="ECO:0007669"/>
    <property type="project" value="UniProtKB-ARBA"/>
</dbReference>
<accession>A0A099D7D6</accession>
<dbReference type="InterPro" id="IPR050271">
    <property type="entry name" value="UDP-glycosyltransferase"/>
</dbReference>